<evidence type="ECO:0008006" key="3">
    <source>
        <dbReference type="Google" id="ProtNLM"/>
    </source>
</evidence>
<protein>
    <recommendedName>
        <fullName evidence="3">DUF4259 domain-containing protein</fullName>
    </recommendedName>
</protein>
<reference evidence="1 2" key="1">
    <citation type="submission" date="2023-07" db="EMBL/GenBank/DDBJ databases">
        <title>Sorghum-associated microbial communities from plants grown in Nebraska, USA.</title>
        <authorList>
            <person name="Schachtman D."/>
        </authorList>
    </citation>
    <scope>NUCLEOTIDE SEQUENCE [LARGE SCALE GENOMIC DNA]</scope>
    <source>
        <strain evidence="1 2">DS1314</strain>
    </source>
</reference>
<comment type="caution">
    <text evidence="1">The sequence shown here is derived from an EMBL/GenBank/DDBJ whole genome shotgun (WGS) entry which is preliminary data.</text>
</comment>
<dbReference type="Pfam" id="PF14078">
    <property type="entry name" value="DUF4259"/>
    <property type="match status" value="1"/>
</dbReference>
<name>A0ABT9WBE4_9BACL</name>
<dbReference type="InterPro" id="IPR025355">
    <property type="entry name" value="DUF4259"/>
</dbReference>
<accession>A0ABT9WBE4</accession>
<proteinExistence type="predicted"/>
<dbReference type="Proteomes" id="UP001233836">
    <property type="component" value="Unassembled WGS sequence"/>
</dbReference>
<evidence type="ECO:0000313" key="1">
    <source>
        <dbReference type="EMBL" id="MDQ0170534.1"/>
    </source>
</evidence>
<organism evidence="1 2">
    <name type="scientific">Paenibacillus tundrae</name>
    <dbReference type="NCBI Taxonomy" id="528187"/>
    <lineage>
        <taxon>Bacteria</taxon>
        <taxon>Bacillati</taxon>
        <taxon>Bacillota</taxon>
        <taxon>Bacilli</taxon>
        <taxon>Bacillales</taxon>
        <taxon>Paenibacillaceae</taxon>
        <taxon>Paenibacillus</taxon>
    </lineage>
</organism>
<gene>
    <name evidence="1" type="ORF">J2T19_001976</name>
</gene>
<keyword evidence="2" id="KW-1185">Reference proteome</keyword>
<dbReference type="EMBL" id="JAUSTI010000004">
    <property type="protein sequence ID" value="MDQ0170534.1"/>
    <property type="molecule type" value="Genomic_DNA"/>
</dbReference>
<evidence type="ECO:0000313" key="2">
    <source>
        <dbReference type="Proteomes" id="UP001233836"/>
    </source>
</evidence>
<sequence>MMGAWGTGIFENDDVLDWKADLLDSDDIELIEETIEEVLEEEYIESDLASNALGAIEILAALQGKPGQETLNSQSNTEDLYEWIDAHKGKGKNLISKAKRAIIKIKKDSELQELWEESGEYSNWLNTLNDLESRL</sequence>